<sequence length="95" mass="10672">CYIMTFAVVMFFVWSSTLSLTPDDIKMAKEQNLSILSYLANELNSPVITIAAPIIAFVAITKSFLGHYIGAYEVMRDVIMKFGKTRGKDIEEKTI</sequence>
<name>A0A2A7BI87_9BACI</name>
<accession>A0A2A7BI87</accession>
<comment type="caution">
    <text evidence="9">The sequence shown here is derived from an EMBL/GenBank/DDBJ whole genome shotgun (WGS) entry which is preliminary data.</text>
</comment>
<evidence type="ECO:0000256" key="4">
    <source>
        <dbReference type="ARBA" id="ARBA00022519"/>
    </source>
</evidence>
<comment type="subcellular location">
    <subcellularLocation>
        <location evidence="1">Cell inner membrane</location>
        <topology evidence="1">Multi-pass membrane protein</topology>
    </subcellularLocation>
</comment>
<evidence type="ECO:0000256" key="5">
    <source>
        <dbReference type="ARBA" id="ARBA00022692"/>
    </source>
</evidence>
<dbReference type="Proteomes" id="UP000220111">
    <property type="component" value="Unassembled WGS sequence"/>
</dbReference>
<evidence type="ECO:0000256" key="6">
    <source>
        <dbReference type="ARBA" id="ARBA00022989"/>
    </source>
</evidence>
<evidence type="ECO:0000256" key="3">
    <source>
        <dbReference type="ARBA" id="ARBA00022475"/>
    </source>
</evidence>
<dbReference type="AlphaFoldDB" id="A0A2A7BI87"/>
<dbReference type="PANTHER" id="PTHR35334:SF2">
    <property type="entry name" value="SERINE TRANSPORTER SDAC"/>
    <property type="match status" value="1"/>
</dbReference>
<dbReference type="PANTHER" id="PTHR35334">
    <property type="entry name" value="SERINE TRANSPORTER"/>
    <property type="match status" value="1"/>
</dbReference>
<keyword evidence="4" id="KW-0997">Cell inner membrane</keyword>
<feature type="non-terminal residue" evidence="9">
    <location>
        <position position="95"/>
    </location>
</feature>
<evidence type="ECO:0000256" key="8">
    <source>
        <dbReference type="SAM" id="Phobius"/>
    </source>
</evidence>
<keyword evidence="7 8" id="KW-0472">Membrane</keyword>
<keyword evidence="5 8" id="KW-0812">Transmembrane</keyword>
<evidence type="ECO:0000256" key="7">
    <source>
        <dbReference type="ARBA" id="ARBA00023136"/>
    </source>
</evidence>
<keyword evidence="6 8" id="KW-1133">Transmembrane helix</keyword>
<feature type="non-terminal residue" evidence="9">
    <location>
        <position position="1"/>
    </location>
</feature>
<feature type="transmembrane region" description="Helical" evidence="8">
    <location>
        <begin position="43"/>
        <end position="65"/>
    </location>
</feature>
<organism evidence="9 10">
    <name type="scientific">Bacillus wiedmannii</name>
    <dbReference type="NCBI Taxonomy" id="1890302"/>
    <lineage>
        <taxon>Bacteria</taxon>
        <taxon>Bacillati</taxon>
        <taxon>Bacillota</taxon>
        <taxon>Bacilli</taxon>
        <taxon>Bacillales</taxon>
        <taxon>Bacillaceae</taxon>
        <taxon>Bacillus</taxon>
        <taxon>Bacillus cereus group</taxon>
    </lineage>
</organism>
<keyword evidence="2" id="KW-0813">Transport</keyword>
<keyword evidence="3" id="KW-1003">Cell membrane</keyword>
<evidence type="ECO:0000313" key="9">
    <source>
        <dbReference type="EMBL" id="PDY32257.1"/>
    </source>
</evidence>
<dbReference type="GO" id="GO:0003333">
    <property type="term" value="P:amino acid transmembrane transport"/>
    <property type="evidence" value="ECO:0007669"/>
    <property type="project" value="InterPro"/>
</dbReference>
<evidence type="ECO:0000256" key="2">
    <source>
        <dbReference type="ARBA" id="ARBA00022448"/>
    </source>
</evidence>
<evidence type="ECO:0000313" key="10">
    <source>
        <dbReference type="Proteomes" id="UP000220111"/>
    </source>
</evidence>
<protein>
    <submittedName>
        <fullName evidence="9">Septum formation initiator</fullName>
    </submittedName>
</protein>
<proteinExistence type="predicted"/>
<evidence type="ECO:0000256" key="1">
    <source>
        <dbReference type="ARBA" id="ARBA00004429"/>
    </source>
</evidence>
<dbReference type="InterPro" id="IPR018227">
    <property type="entry name" value="Amino_acid_transport_2"/>
</dbReference>
<dbReference type="GO" id="GO:0005886">
    <property type="term" value="C:plasma membrane"/>
    <property type="evidence" value="ECO:0007669"/>
    <property type="project" value="UniProtKB-SubCell"/>
</dbReference>
<reference evidence="9 10" key="1">
    <citation type="submission" date="2017-09" db="EMBL/GenBank/DDBJ databases">
        <title>Large-scale bioinformatics analysis of Bacillus genomes uncovers conserved roles of natural products in bacterial physiology.</title>
        <authorList>
            <consortium name="Agbiome Team Llc"/>
            <person name="Bleich R.M."/>
            <person name="Grubbs K.J."/>
            <person name="Santa Maria K.C."/>
            <person name="Allen S.E."/>
            <person name="Farag S."/>
            <person name="Shank E.A."/>
            <person name="Bowers A."/>
        </authorList>
    </citation>
    <scope>NUCLEOTIDE SEQUENCE [LARGE SCALE GENOMIC DNA]</scope>
    <source>
        <strain evidence="9 10">AFS098222</strain>
    </source>
</reference>
<gene>
    <name evidence="9" type="ORF">COO17_31225</name>
</gene>
<dbReference type="EMBL" id="NVPQ01000255">
    <property type="protein sequence ID" value="PDY32257.1"/>
    <property type="molecule type" value="Genomic_DNA"/>
</dbReference>